<sequence>MNASVIDKVAWICMENGRLLAVRSKGKALFYLPGGKREPGESDEAALRREVEEELSVRLLPDSIAPFGVFSAKADGKAGGVQVRMTCLTARHEGELAAASEIEEWAWLSAADRDRMSAASRLIADRLAERGELK</sequence>
<dbReference type="Proteomes" id="UP000367750">
    <property type="component" value="Unassembled WGS sequence"/>
</dbReference>
<evidence type="ECO:0000259" key="3">
    <source>
        <dbReference type="PROSITE" id="PS51462"/>
    </source>
</evidence>
<dbReference type="Pfam" id="PF00293">
    <property type="entry name" value="NUDIX"/>
    <property type="match status" value="1"/>
</dbReference>
<dbReference type="PANTHER" id="PTHR43046">
    <property type="entry name" value="GDP-MANNOSE MANNOSYL HYDROLASE"/>
    <property type="match status" value="1"/>
</dbReference>
<organism evidence="4 5">
    <name type="scientific">Paenibacillus spiritus</name>
    <dbReference type="NCBI Taxonomy" id="2496557"/>
    <lineage>
        <taxon>Bacteria</taxon>
        <taxon>Bacillati</taxon>
        <taxon>Bacillota</taxon>
        <taxon>Bacilli</taxon>
        <taxon>Bacillales</taxon>
        <taxon>Paenibacillaceae</taxon>
        <taxon>Paenibacillus</taxon>
    </lineage>
</organism>
<evidence type="ECO:0000313" key="5">
    <source>
        <dbReference type="Proteomes" id="UP000367750"/>
    </source>
</evidence>
<evidence type="ECO:0000313" key="4">
    <source>
        <dbReference type="EMBL" id="KAA9004225.1"/>
    </source>
</evidence>
<comment type="cofactor">
    <cofactor evidence="1">
        <name>Mg(2+)</name>
        <dbReference type="ChEBI" id="CHEBI:18420"/>
    </cofactor>
</comment>
<dbReference type="GO" id="GO:0016787">
    <property type="term" value="F:hydrolase activity"/>
    <property type="evidence" value="ECO:0007669"/>
    <property type="project" value="UniProtKB-KW"/>
</dbReference>
<protein>
    <submittedName>
        <fullName evidence="4">NUDIX domain-containing protein</fullName>
    </submittedName>
</protein>
<dbReference type="InterPro" id="IPR015797">
    <property type="entry name" value="NUDIX_hydrolase-like_dom_sf"/>
</dbReference>
<dbReference type="PROSITE" id="PS51462">
    <property type="entry name" value="NUDIX"/>
    <property type="match status" value="1"/>
</dbReference>
<evidence type="ECO:0000256" key="1">
    <source>
        <dbReference type="ARBA" id="ARBA00001946"/>
    </source>
</evidence>
<dbReference type="EMBL" id="VYKK01000015">
    <property type="protein sequence ID" value="KAA9004225.1"/>
    <property type="molecule type" value="Genomic_DNA"/>
</dbReference>
<dbReference type="OrthoDB" id="3532303at2"/>
<gene>
    <name evidence="4" type="ORF">F4V43_12590</name>
</gene>
<dbReference type="CDD" id="cd04690">
    <property type="entry name" value="NUDIX_Hydrolase"/>
    <property type="match status" value="1"/>
</dbReference>
<keyword evidence="5" id="KW-1185">Reference proteome</keyword>
<dbReference type="Gene3D" id="3.90.79.10">
    <property type="entry name" value="Nucleoside Triphosphate Pyrophosphohydrolase"/>
    <property type="match status" value="1"/>
</dbReference>
<comment type="caution">
    <text evidence="4">The sequence shown here is derived from an EMBL/GenBank/DDBJ whole genome shotgun (WGS) entry which is preliminary data.</text>
</comment>
<reference evidence="4 5" key="1">
    <citation type="submission" date="2019-09" db="EMBL/GenBank/DDBJ databases">
        <title>Bacillus ochoae sp. nov., Paenibacillus whitsoniae sp. nov., Paenibacillus spiritus sp. nov. Isolated from the Mars Exploration Rover during spacecraft assembly.</title>
        <authorList>
            <person name="Seuylemezian A."/>
            <person name="Vaishampayan P."/>
        </authorList>
    </citation>
    <scope>NUCLEOTIDE SEQUENCE [LARGE SCALE GENOMIC DNA]</scope>
    <source>
        <strain evidence="4 5">MER_111</strain>
    </source>
</reference>
<dbReference type="SUPFAM" id="SSF55811">
    <property type="entry name" value="Nudix"/>
    <property type="match status" value="1"/>
</dbReference>
<proteinExistence type="predicted"/>
<keyword evidence="2" id="KW-0378">Hydrolase</keyword>
<name>A0A5J5GAT1_9BACL</name>
<dbReference type="InterPro" id="IPR000086">
    <property type="entry name" value="NUDIX_hydrolase_dom"/>
</dbReference>
<dbReference type="RefSeq" id="WP_150458578.1">
    <property type="nucleotide sequence ID" value="NZ_VYKK01000015.1"/>
</dbReference>
<dbReference type="AlphaFoldDB" id="A0A5J5GAT1"/>
<evidence type="ECO:0000256" key="2">
    <source>
        <dbReference type="ARBA" id="ARBA00022801"/>
    </source>
</evidence>
<dbReference type="PANTHER" id="PTHR43046:SF2">
    <property type="entry name" value="8-OXO-DGTP DIPHOSPHATASE-RELATED"/>
    <property type="match status" value="1"/>
</dbReference>
<accession>A0A5J5GAT1</accession>
<feature type="domain" description="Nudix hydrolase" evidence="3">
    <location>
        <begin position="1"/>
        <end position="129"/>
    </location>
</feature>